<comment type="caution">
    <text evidence="8">The sequence shown here is derived from an EMBL/GenBank/DDBJ whole genome shotgun (WGS) entry which is preliminary data.</text>
</comment>
<keyword evidence="5 6" id="KW-0472">Membrane</keyword>
<dbReference type="PANTHER" id="PTHR10926">
    <property type="entry name" value="CELL CYCLE CONTROL PROTEIN 50"/>
    <property type="match status" value="1"/>
</dbReference>
<keyword evidence="9" id="KW-1185">Reference proteome</keyword>
<proteinExistence type="inferred from homology"/>
<evidence type="ECO:0000256" key="2">
    <source>
        <dbReference type="ARBA" id="ARBA00009457"/>
    </source>
</evidence>
<evidence type="ECO:0000256" key="3">
    <source>
        <dbReference type="ARBA" id="ARBA00022692"/>
    </source>
</evidence>
<evidence type="ECO:0000313" key="9">
    <source>
        <dbReference type="Proteomes" id="UP000823749"/>
    </source>
</evidence>
<evidence type="ECO:0000256" key="6">
    <source>
        <dbReference type="PIRNR" id="PIRNR015840"/>
    </source>
</evidence>
<dbReference type="EMBL" id="JACTNZ010000013">
    <property type="protein sequence ID" value="KAG5515865.1"/>
    <property type="molecule type" value="Genomic_DNA"/>
</dbReference>
<comment type="similarity">
    <text evidence="2 6">Belongs to the CDC50/LEM3 family.</text>
</comment>
<organism evidence="8 9">
    <name type="scientific">Rhododendron griersonianum</name>
    <dbReference type="NCBI Taxonomy" id="479676"/>
    <lineage>
        <taxon>Eukaryota</taxon>
        <taxon>Viridiplantae</taxon>
        <taxon>Streptophyta</taxon>
        <taxon>Embryophyta</taxon>
        <taxon>Tracheophyta</taxon>
        <taxon>Spermatophyta</taxon>
        <taxon>Magnoliopsida</taxon>
        <taxon>eudicotyledons</taxon>
        <taxon>Gunneridae</taxon>
        <taxon>Pentapetalae</taxon>
        <taxon>asterids</taxon>
        <taxon>Ericales</taxon>
        <taxon>Ericaceae</taxon>
        <taxon>Ericoideae</taxon>
        <taxon>Rhodoreae</taxon>
        <taxon>Rhododendron</taxon>
    </lineage>
</organism>
<dbReference type="GO" id="GO:0005886">
    <property type="term" value="C:plasma membrane"/>
    <property type="evidence" value="ECO:0007669"/>
    <property type="project" value="TreeGrafter"/>
</dbReference>
<dbReference type="Pfam" id="PF03381">
    <property type="entry name" value="CDC50"/>
    <property type="match status" value="1"/>
</dbReference>
<dbReference type="AlphaFoldDB" id="A0AAV6HPC5"/>
<dbReference type="PANTHER" id="PTHR10926:SF29">
    <property type="entry name" value="ALA-INTERACTING SUBUNIT 2-RELATED"/>
    <property type="match status" value="1"/>
</dbReference>
<dbReference type="GO" id="GO:0005794">
    <property type="term" value="C:Golgi apparatus"/>
    <property type="evidence" value="ECO:0007669"/>
    <property type="project" value="TreeGrafter"/>
</dbReference>
<accession>A0AAV6HPC5</accession>
<sequence length="378" mass="42277">MDEDGGSFSAVGVQAQSISPRRSNAIYHFTQQSLPACKPVLTPAWVITTFFLIGVICIPVGLLSLHASQSVVEIVDRYDIDCIPPQFKSNKVAYIKDSSVTKNCSRFLKVPKHMKAPIFIYYQLDNYYQNHRRYVKSRSDKQLLYGLKYNGTSYCKPEDSNNGLPIVPCGLIAWSLFNDTYSFSRGTSALKVNRKNISWKSDRDHKFGKEVYPFNFQNGSLIGGGNLDPNIPLSDQEDLIVWMRTAALPSFRKLYGRIEEDLDADDVVVVDVLNNYNTYSFGGKKKLVLSTSSWLGGKNDFLGMAYLSIGSSSILISLVFLVLHVKNPRIDVAYGGFMDALQEIVLFATNKKVAKSHHSGRKLIQRPKSVVTKLVATS</sequence>
<dbReference type="PIRSF" id="PIRSF015840">
    <property type="entry name" value="DUF284_TM_euk"/>
    <property type="match status" value="1"/>
</dbReference>
<evidence type="ECO:0000256" key="7">
    <source>
        <dbReference type="SAM" id="Phobius"/>
    </source>
</evidence>
<dbReference type="GO" id="GO:0005783">
    <property type="term" value="C:endoplasmic reticulum"/>
    <property type="evidence" value="ECO:0007669"/>
    <property type="project" value="TreeGrafter"/>
</dbReference>
<name>A0AAV6HPC5_9ERIC</name>
<dbReference type="Proteomes" id="UP000823749">
    <property type="component" value="Chromosome 13"/>
</dbReference>
<evidence type="ECO:0000256" key="5">
    <source>
        <dbReference type="ARBA" id="ARBA00023136"/>
    </source>
</evidence>
<feature type="transmembrane region" description="Helical" evidence="7">
    <location>
        <begin position="301"/>
        <end position="323"/>
    </location>
</feature>
<keyword evidence="3 7" id="KW-0812">Transmembrane</keyword>
<protein>
    <recommendedName>
        <fullName evidence="6">ALA-interacting subunit</fullName>
    </recommendedName>
</protein>
<evidence type="ECO:0000256" key="4">
    <source>
        <dbReference type="ARBA" id="ARBA00022989"/>
    </source>
</evidence>
<evidence type="ECO:0000256" key="1">
    <source>
        <dbReference type="ARBA" id="ARBA00004370"/>
    </source>
</evidence>
<reference evidence="8 9" key="1">
    <citation type="submission" date="2020-08" db="EMBL/GenBank/DDBJ databases">
        <title>Plant Genome Project.</title>
        <authorList>
            <person name="Zhang R.-G."/>
        </authorList>
    </citation>
    <scope>NUCLEOTIDE SEQUENCE [LARGE SCALE GENOMIC DNA]</scope>
    <source>
        <strain evidence="8">WSP0</strain>
        <tissue evidence="8">Leaf</tissue>
    </source>
</reference>
<feature type="transmembrane region" description="Helical" evidence="7">
    <location>
        <begin position="44"/>
        <end position="65"/>
    </location>
</feature>
<comment type="subcellular location">
    <subcellularLocation>
        <location evidence="1">Membrane</location>
    </subcellularLocation>
</comment>
<gene>
    <name evidence="8" type="ORF">RHGRI_036793</name>
</gene>
<keyword evidence="4 7" id="KW-1133">Transmembrane helix</keyword>
<dbReference type="InterPro" id="IPR005045">
    <property type="entry name" value="CDC50/LEM3_fam"/>
</dbReference>
<evidence type="ECO:0000313" key="8">
    <source>
        <dbReference type="EMBL" id="KAG5515865.1"/>
    </source>
</evidence>